<name>A0ABV9W448_9ACTN</name>
<dbReference type="EMBL" id="JBHSIU010000041">
    <property type="protein sequence ID" value="MFC5002630.1"/>
    <property type="molecule type" value="Genomic_DNA"/>
</dbReference>
<keyword evidence="1" id="KW-1133">Transmembrane helix</keyword>
<feature type="transmembrane region" description="Helical" evidence="1">
    <location>
        <begin position="570"/>
        <end position="589"/>
    </location>
</feature>
<dbReference type="RefSeq" id="WP_380120846.1">
    <property type="nucleotide sequence ID" value="NZ_JBHSIU010000041.1"/>
</dbReference>
<evidence type="ECO:0008006" key="4">
    <source>
        <dbReference type="Google" id="ProtNLM"/>
    </source>
</evidence>
<sequence>MDTYDAQWIGGALIETDRHTIYLACSWQPRHEALNLFVARKLMNEHGFLLVGDHQGYRRIPHPRGLNFRDRVDEVLGDCSGMVAILPKRDSLQTTTPNIFVEMLLAIQHGIPVLLICEEGVAIARTEEAGAVTLRFGSADGGTRRTATVSHVSPNSYDLDLIRSSDTLNVGNPMFLNRPLMLPHDPSIRDEVLGGELAAVVTGFANSFIPQRNPAFVFIISRYEKEPERRVIAHTVLKETGLTCRNGSDPWGGAPYGHSKIADKIRNARFVIADLSENSGACVFETGLAVGAATPTFVVTSTPKQRMTYGPDKLPRIAYQNLNELEEAVRTHCLPYLRRVFNSEISDSASYPQQAEVTSGRKRLVLLVHGIRTQAEWQEMVKSTLGQLPDTVVEPVKYDYLDVVRFWFPFFTRNAPIRVVRWKIEAAISAHPDRDITVIAHSFGTYAISRLLREVATLRPQRLILCGSIIRRNYRWDRIDSALQVVNECGRRDIWPVLATSLTVGYGPSGTFGFGTPGVHDRFHDFSHSEYFNQSFVEQYWKPFVHRGTVVGRQFDDRRHPIWMSQITTWIFRLALVFAVLALLWVVVWPTP</sequence>
<dbReference type="SUPFAM" id="SSF53474">
    <property type="entry name" value="alpha/beta-Hydrolases"/>
    <property type="match status" value="1"/>
</dbReference>
<gene>
    <name evidence="2" type="ORF">ACFPIJ_32970</name>
</gene>
<protein>
    <recommendedName>
        <fullName evidence="4">Alpha/beta hydrolase</fullName>
    </recommendedName>
</protein>
<keyword evidence="1" id="KW-0472">Membrane</keyword>
<reference evidence="3" key="1">
    <citation type="journal article" date="2019" name="Int. J. Syst. Evol. Microbiol.">
        <title>The Global Catalogue of Microorganisms (GCM) 10K type strain sequencing project: providing services to taxonomists for standard genome sequencing and annotation.</title>
        <authorList>
            <consortium name="The Broad Institute Genomics Platform"/>
            <consortium name="The Broad Institute Genome Sequencing Center for Infectious Disease"/>
            <person name="Wu L."/>
            <person name="Ma J."/>
        </authorList>
    </citation>
    <scope>NUCLEOTIDE SEQUENCE [LARGE SCALE GENOMIC DNA]</scope>
    <source>
        <strain evidence="3">CGMCC 4.7152</strain>
    </source>
</reference>
<keyword evidence="1" id="KW-0812">Transmembrane</keyword>
<evidence type="ECO:0000256" key="1">
    <source>
        <dbReference type="SAM" id="Phobius"/>
    </source>
</evidence>
<accession>A0ABV9W448</accession>
<organism evidence="2 3">
    <name type="scientific">Dactylosporangium cerinum</name>
    <dbReference type="NCBI Taxonomy" id="1434730"/>
    <lineage>
        <taxon>Bacteria</taxon>
        <taxon>Bacillati</taxon>
        <taxon>Actinomycetota</taxon>
        <taxon>Actinomycetes</taxon>
        <taxon>Micromonosporales</taxon>
        <taxon>Micromonosporaceae</taxon>
        <taxon>Dactylosporangium</taxon>
    </lineage>
</organism>
<proteinExistence type="predicted"/>
<evidence type="ECO:0000313" key="3">
    <source>
        <dbReference type="Proteomes" id="UP001595912"/>
    </source>
</evidence>
<evidence type="ECO:0000313" key="2">
    <source>
        <dbReference type="EMBL" id="MFC5002630.1"/>
    </source>
</evidence>
<dbReference type="Gene3D" id="3.40.50.1820">
    <property type="entry name" value="alpha/beta hydrolase"/>
    <property type="match status" value="1"/>
</dbReference>
<keyword evidence="3" id="KW-1185">Reference proteome</keyword>
<comment type="caution">
    <text evidence="2">The sequence shown here is derived from an EMBL/GenBank/DDBJ whole genome shotgun (WGS) entry which is preliminary data.</text>
</comment>
<dbReference type="InterPro" id="IPR029058">
    <property type="entry name" value="AB_hydrolase_fold"/>
</dbReference>
<dbReference type="Proteomes" id="UP001595912">
    <property type="component" value="Unassembled WGS sequence"/>
</dbReference>